<keyword evidence="4" id="KW-0418">Kinase</keyword>
<dbReference type="InterPro" id="IPR011009">
    <property type="entry name" value="Kinase-like_dom_sf"/>
</dbReference>
<evidence type="ECO:0000256" key="1">
    <source>
        <dbReference type="ARBA" id="ARBA00022527"/>
    </source>
</evidence>
<evidence type="ECO:0000313" key="8">
    <source>
        <dbReference type="Proteomes" id="UP000824782"/>
    </source>
</evidence>
<proteinExistence type="predicted"/>
<dbReference type="PROSITE" id="PS00108">
    <property type="entry name" value="PROTEIN_KINASE_ST"/>
    <property type="match status" value="1"/>
</dbReference>
<keyword evidence="8" id="KW-1185">Reference proteome</keyword>
<comment type="caution">
    <text evidence="7">The sequence shown here is derived from an EMBL/GenBank/DDBJ whole genome shotgun (WGS) entry which is preliminary data.</text>
</comment>
<evidence type="ECO:0000259" key="6">
    <source>
        <dbReference type="PROSITE" id="PS50011"/>
    </source>
</evidence>
<evidence type="ECO:0000256" key="5">
    <source>
        <dbReference type="ARBA" id="ARBA00022840"/>
    </source>
</evidence>
<evidence type="ECO:0000256" key="4">
    <source>
        <dbReference type="ARBA" id="ARBA00022777"/>
    </source>
</evidence>
<dbReference type="EMBL" id="WNYA01061817">
    <property type="protein sequence ID" value="KAG8535625.1"/>
    <property type="molecule type" value="Genomic_DNA"/>
</dbReference>
<keyword evidence="1" id="KW-0723">Serine/threonine-protein kinase</keyword>
<dbReference type="GO" id="GO:0004674">
    <property type="term" value="F:protein serine/threonine kinase activity"/>
    <property type="evidence" value="ECO:0007669"/>
    <property type="project" value="UniProtKB-KW"/>
</dbReference>
<dbReference type="SUPFAM" id="SSF56112">
    <property type="entry name" value="Protein kinase-like (PK-like)"/>
    <property type="match status" value="1"/>
</dbReference>
<keyword evidence="3" id="KW-0547">Nucleotide-binding</keyword>
<dbReference type="Proteomes" id="UP000824782">
    <property type="component" value="Unassembled WGS sequence"/>
</dbReference>
<name>A0AAV6YKZ4_ENGPU</name>
<feature type="domain" description="Protein kinase" evidence="6">
    <location>
        <begin position="1"/>
        <end position="114"/>
    </location>
</feature>
<evidence type="ECO:0000256" key="2">
    <source>
        <dbReference type="ARBA" id="ARBA00022679"/>
    </source>
</evidence>
<dbReference type="InterPro" id="IPR000719">
    <property type="entry name" value="Prot_kinase_dom"/>
</dbReference>
<dbReference type="Gene3D" id="1.10.510.10">
    <property type="entry name" value="Transferase(Phosphotransferase) domain 1"/>
    <property type="match status" value="1"/>
</dbReference>
<sequence>MLQSFPLDIAAIKFLTTEIFLGTDFLHLHGIRHRDLKPENILLTSDGHVKISDFGLTVDGVSEFTKDPCRGTSGYAHPEMILGTPHGRAVDYFAIGVILYNLLLKKRPNKSRRI</sequence>
<dbReference type="InterPro" id="IPR008271">
    <property type="entry name" value="Ser/Thr_kinase_AS"/>
</dbReference>
<accession>A0AAV6YKZ4</accession>
<organism evidence="7 8">
    <name type="scientific">Engystomops pustulosus</name>
    <name type="common">Tungara frog</name>
    <name type="synonym">Physalaemus pustulosus</name>
    <dbReference type="NCBI Taxonomy" id="76066"/>
    <lineage>
        <taxon>Eukaryota</taxon>
        <taxon>Metazoa</taxon>
        <taxon>Chordata</taxon>
        <taxon>Craniata</taxon>
        <taxon>Vertebrata</taxon>
        <taxon>Euteleostomi</taxon>
        <taxon>Amphibia</taxon>
        <taxon>Batrachia</taxon>
        <taxon>Anura</taxon>
        <taxon>Neobatrachia</taxon>
        <taxon>Hyloidea</taxon>
        <taxon>Leptodactylidae</taxon>
        <taxon>Leiuperinae</taxon>
        <taxon>Engystomops</taxon>
    </lineage>
</organism>
<gene>
    <name evidence="7" type="ORF">GDO81_028132</name>
</gene>
<evidence type="ECO:0000313" key="7">
    <source>
        <dbReference type="EMBL" id="KAG8535625.1"/>
    </source>
</evidence>
<dbReference type="SMART" id="SM00220">
    <property type="entry name" value="S_TKc"/>
    <property type="match status" value="1"/>
</dbReference>
<reference evidence="7" key="1">
    <citation type="thesis" date="2020" institute="ProQuest LLC" country="789 East Eisenhower Parkway, Ann Arbor, MI, USA">
        <title>Comparative Genomics and Chromosome Evolution.</title>
        <authorList>
            <person name="Mudd A.B."/>
        </authorList>
    </citation>
    <scope>NUCLEOTIDE SEQUENCE</scope>
    <source>
        <strain evidence="7">237g6f4</strain>
        <tissue evidence="7">Blood</tissue>
    </source>
</reference>
<dbReference type="PROSITE" id="PS50011">
    <property type="entry name" value="PROTEIN_KINASE_DOM"/>
    <property type="match status" value="1"/>
</dbReference>
<protein>
    <recommendedName>
        <fullName evidence="6">Protein kinase domain-containing protein</fullName>
    </recommendedName>
</protein>
<evidence type="ECO:0000256" key="3">
    <source>
        <dbReference type="ARBA" id="ARBA00022741"/>
    </source>
</evidence>
<keyword evidence="2" id="KW-0808">Transferase</keyword>
<dbReference type="GO" id="GO:0005524">
    <property type="term" value="F:ATP binding"/>
    <property type="evidence" value="ECO:0007669"/>
    <property type="project" value="UniProtKB-KW"/>
</dbReference>
<dbReference type="Pfam" id="PF00069">
    <property type="entry name" value="Pkinase"/>
    <property type="match status" value="1"/>
</dbReference>
<dbReference type="PANTHER" id="PTHR24351">
    <property type="entry name" value="RIBOSOMAL PROTEIN S6 KINASE"/>
    <property type="match status" value="1"/>
</dbReference>
<dbReference type="AlphaFoldDB" id="A0AAV6YKZ4"/>
<keyword evidence="5" id="KW-0067">ATP-binding</keyword>